<dbReference type="InterPro" id="IPR003607">
    <property type="entry name" value="HD/PDEase_dom"/>
</dbReference>
<evidence type="ECO:0000313" key="3">
    <source>
        <dbReference type="EMBL" id="OHA74196.1"/>
    </source>
</evidence>
<organism evidence="3 4">
    <name type="scientific">Candidatus Wildermuthbacteria bacterium RIFCSPLOWO2_01_FULL_48_29</name>
    <dbReference type="NCBI Taxonomy" id="1802462"/>
    <lineage>
        <taxon>Bacteria</taxon>
        <taxon>Candidatus Wildermuthiibacteriota</taxon>
    </lineage>
</organism>
<evidence type="ECO:0000259" key="2">
    <source>
        <dbReference type="SMART" id="SM00471"/>
    </source>
</evidence>
<comment type="caution">
    <text evidence="3">The sequence shown here is derived from an EMBL/GenBank/DDBJ whole genome shotgun (WGS) entry which is preliminary data.</text>
</comment>
<dbReference type="InterPro" id="IPR039356">
    <property type="entry name" value="YfbR/HDDC2"/>
</dbReference>
<accession>A0A1G2RMZ6</accession>
<sequence length="185" mass="21244">MSSVFKHLQNRSLAHVMRFNLKPQHFPESVSDHSYFVAYIVSILCHLLGKQSGHTVDKQKALEMALVHDMEEMFSGDIVTPFKHYSTEMEKAIAKVNKEMIGEVFADLPKELAAHYVALWNEEGAGETIEAQMVKVADKLSLIAKCAEEVRVGNEFFQEIYEQGIKFLEQYDKPWWQKIKAQILP</sequence>
<keyword evidence="1" id="KW-0378">Hydrolase</keyword>
<evidence type="ECO:0000256" key="1">
    <source>
        <dbReference type="ARBA" id="ARBA00022801"/>
    </source>
</evidence>
<dbReference type="PANTHER" id="PTHR11845">
    <property type="entry name" value="5'-DEOXYNUCLEOTIDASE HDDC2"/>
    <property type="match status" value="1"/>
</dbReference>
<dbReference type="Gene3D" id="1.10.3210.10">
    <property type="entry name" value="Hypothetical protein af1432"/>
    <property type="match status" value="1"/>
</dbReference>
<protein>
    <recommendedName>
        <fullName evidence="2">HD/PDEase domain-containing protein</fullName>
    </recommendedName>
</protein>
<name>A0A1G2RMZ6_9BACT</name>
<reference evidence="3 4" key="1">
    <citation type="journal article" date="2016" name="Nat. Commun.">
        <title>Thousands of microbial genomes shed light on interconnected biogeochemical processes in an aquifer system.</title>
        <authorList>
            <person name="Anantharaman K."/>
            <person name="Brown C.T."/>
            <person name="Hug L.A."/>
            <person name="Sharon I."/>
            <person name="Castelle C.J."/>
            <person name="Probst A.J."/>
            <person name="Thomas B.C."/>
            <person name="Singh A."/>
            <person name="Wilkins M.J."/>
            <person name="Karaoz U."/>
            <person name="Brodie E.L."/>
            <person name="Williams K.H."/>
            <person name="Hubbard S.S."/>
            <person name="Banfield J.F."/>
        </authorList>
    </citation>
    <scope>NUCLEOTIDE SEQUENCE [LARGE SCALE GENOMIC DNA]</scope>
</reference>
<dbReference type="SMART" id="SM00471">
    <property type="entry name" value="HDc"/>
    <property type="match status" value="1"/>
</dbReference>
<proteinExistence type="predicted"/>
<evidence type="ECO:0000313" key="4">
    <source>
        <dbReference type="Proteomes" id="UP000178421"/>
    </source>
</evidence>
<dbReference type="EMBL" id="MHUH01000004">
    <property type="protein sequence ID" value="OHA74196.1"/>
    <property type="molecule type" value="Genomic_DNA"/>
</dbReference>
<feature type="domain" description="HD/PDEase" evidence="2">
    <location>
        <begin position="26"/>
        <end position="152"/>
    </location>
</feature>
<dbReference type="PANTHER" id="PTHR11845:SF13">
    <property type="entry name" value="5'-DEOXYNUCLEOTIDASE HDDC2"/>
    <property type="match status" value="1"/>
</dbReference>
<dbReference type="SUPFAM" id="SSF109604">
    <property type="entry name" value="HD-domain/PDEase-like"/>
    <property type="match status" value="1"/>
</dbReference>
<dbReference type="Pfam" id="PF12917">
    <property type="entry name" value="YfbR-like"/>
    <property type="match status" value="1"/>
</dbReference>
<gene>
    <name evidence="3" type="ORF">A2940_01990</name>
</gene>
<dbReference type="AlphaFoldDB" id="A0A1G2RMZ6"/>
<dbReference type="GO" id="GO:0002953">
    <property type="term" value="F:5'-deoxynucleotidase activity"/>
    <property type="evidence" value="ECO:0007669"/>
    <property type="project" value="InterPro"/>
</dbReference>
<dbReference type="Proteomes" id="UP000178421">
    <property type="component" value="Unassembled WGS sequence"/>
</dbReference>
<dbReference type="GO" id="GO:0005737">
    <property type="term" value="C:cytoplasm"/>
    <property type="evidence" value="ECO:0007669"/>
    <property type="project" value="TreeGrafter"/>
</dbReference>